<dbReference type="EMBL" id="KV894567">
    <property type="protein sequence ID" value="OON18074.1"/>
    <property type="molecule type" value="Genomic_DNA"/>
</dbReference>
<proteinExistence type="predicted"/>
<feature type="non-terminal residue" evidence="1">
    <location>
        <position position="282"/>
    </location>
</feature>
<organism evidence="1 2">
    <name type="scientific">Opisthorchis viverrini</name>
    <name type="common">Southeast Asian liver fluke</name>
    <dbReference type="NCBI Taxonomy" id="6198"/>
    <lineage>
        <taxon>Eukaryota</taxon>
        <taxon>Metazoa</taxon>
        <taxon>Spiralia</taxon>
        <taxon>Lophotrochozoa</taxon>
        <taxon>Platyhelminthes</taxon>
        <taxon>Trematoda</taxon>
        <taxon>Digenea</taxon>
        <taxon>Opisthorchiida</taxon>
        <taxon>Opisthorchiata</taxon>
        <taxon>Opisthorchiidae</taxon>
        <taxon>Opisthorchis</taxon>
    </lineage>
</organism>
<name>A0A1S8WUH7_OPIVI</name>
<gene>
    <name evidence="1" type="ORF">X801_06079</name>
</gene>
<protein>
    <submittedName>
        <fullName evidence="1">Uncharacterized protein</fullName>
    </submittedName>
</protein>
<reference evidence="1 2" key="1">
    <citation type="submission" date="2015-03" db="EMBL/GenBank/DDBJ databases">
        <title>Draft genome of the nematode, Opisthorchis viverrini.</title>
        <authorList>
            <person name="Mitreva M."/>
        </authorList>
    </citation>
    <scope>NUCLEOTIDE SEQUENCE [LARGE SCALE GENOMIC DNA]</scope>
    <source>
        <strain evidence="1">Khon Kaen</strain>
    </source>
</reference>
<sequence>MRLLHGFKGVGIALVAAAVGVPVTNRLRMVRPYGRPSQSPFSPRPLQLTATTTLRMTKCTETTILVGALNVHLGRFDEHEIRTDKGMRLLPTEWPSTDFVPVLMKWVTSLRENRRFIRLFTIHPKLLSGIFTPRHTQTCAKQCATQVGSHPSRDCIDHTYPATARTLPHLQRANSYLTKASVGLNPVLLHICAGQHANGLAVVTAVSSSVPSSDEISTGLMSLTRSLRFTVCVCLQRVSLLDSVDTAVSVDHEELRKKQSASDSVTVHKELSNDIMLQVDGY</sequence>
<dbReference type="AlphaFoldDB" id="A0A1S8WUH7"/>
<evidence type="ECO:0000313" key="1">
    <source>
        <dbReference type="EMBL" id="OON18074.1"/>
    </source>
</evidence>
<dbReference type="Proteomes" id="UP000243686">
    <property type="component" value="Unassembled WGS sequence"/>
</dbReference>
<evidence type="ECO:0000313" key="2">
    <source>
        <dbReference type="Proteomes" id="UP000243686"/>
    </source>
</evidence>
<keyword evidence="2" id="KW-1185">Reference proteome</keyword>
<accession>A0A1S8WUH7</accession>